<dbReference type="InterPro" id="IPR011045">
    <property type="entry name" value="N2O_reductase_N"/>
</dbReference>
<evidence type="ECO:0000259" key="4">
    <source>
        <dbReference type="SMART" id="SM00382"/>
    </source>
</evidence>
<dbReference type="RefSeq" id="WP_133983583.1">
    <property type="nucleotide sequence ID" value="NZ_SOCE01000002.1"/>
</dbReference>
<dbReference type="OrthoDB" id="414967at2"/>
<protein>
    <submittedName>
        <fullName evidence="5">WD40 repeat protein</fullName>
    </submittedName>
</protein>
<name>A0A4R7SXI4_9ACTN</name>
<dbReference type="InterPro" id="IPR056884">
    <property type="entry name" value="NPHP3-like_N"/>
</dbReference>
<feature type="repeat" description="WD" evidence="3">
    <location>
        <begin position="1025"/>
        <end position="1060"/>
    </location>
</feature>
<dbReference type="InterPro" id="IPR015943">
    <property type="entry name" value="WD40/YVTN_repeat-like_dom_sf"/>
</dbReference>
<evidence type="ECO:0000313" key="5">
    <source>
        <dbReference type="EMBL" id="TDU83994.1"/>
    </source>
</evidence>
<accession>A0A4R7SXI4</accession>
<gene>
    <name evidence="5" type="ORF">EV138_6459</name>
</gene>
<dbReference type="SMART" id="SM00382">
    <property type="entry name" value="AAA"/>
    <property type="match status" value="1"/>
</dbReference>
<dbReference type="Gene3D" id="2.130.10.10">
    <property type="entry name" value="YVTN repeat-like/Quinoprotein amine dehydrogenase"/>
    <property type="match status" value="3"/>
</dbReference>
<dbReference type="PROSITE" id="PS50294">
    <property type="entry name" value="WD_REPEATS_REGION"/>
    <property type="match status" value="1"/>
</dbReference>
<dbReference type="PANTHER" id="PTHR19848:SF8">
    <property type="entry name" value="F-BOX AND WD REPEAT DOMAIN CONTAINING 7"/>
    <property type="match status" value="1"/>
</dbReference>
<dbReference type="InterPro" id="IPR027417">
    <property type="entry name" value="P-loop_NTPase"/>
</dbReference>
<dbReference type="InterPro" id="IPR036322">
    <property type="entry name" value="WD40_repeat_dom_sf"/>
</dbReference>
<dbReference type="PROSITE" id="PS50082">
    <property type="entry name" value="WD_REPEATS_2"/>
    <property type="match status" value="2"/>
</dbReference>
<keyword evidence="6" id="KW-1185">Reference proteome</keyword>
<reference evidence="5 6" key="1">
    <citation type="submission" date="2019-03" db="EMBL/GenBank/DDBJ databases">
        <title>Genomic Encyclopedia of Type Strains, Phase III (KMG-III): the genomes of soil and plant-associated and newly described type strains.</title>
        <authorList>
            <person name="Whitman W."/>
        </authorList>
    </citation>
    <scope>NUCLEOTIDE SEQUENCE [LARGE SCALE GENOMIC DNA]</scope>
    <source>
        <strain evidence="5 6">VKM Ac-2575</strain>
    </source>
</reference>
<dbReference type="PANTHER" id="PTHR19848">
    <property type="entry name" value="WD40 REPEAT PROTEIN"/>
    <property type="match status" value="1"/>
</dbReference>
<dbReference type="InterPro" id="IPR001680">
    <property type="entry name" value="WD40_rpt"/>
</dbReference>
<comment type="caution">
    <text evidence="5">The sequence shown here is derived from an EMBL/GenBank/DDBJ whole genome shotgun (WGS) entry which is preliminary data.</text>
</comment>
<dbReference type="SMART" id="SM00320">
    <property type="entry name" value="WD40"/>
    <property type="match status" value="8"/>
</dbReference>
<evidence type="ECO:0000256" key="2">
    <source>
        <dbReference type="ARBA" id="ARBA00022737"/>
    </source>
</evidence>
<feature type="repeat" description="WD" evidence="3">
    <location>
        <begin position="764"/>
        <end position="798"/>
    </location>
</feature>
<dbReference type="Pfam" id="PF00400">
    <property type="entry name" value="WD40"/>
    <property type="match status" value="3"/>
</dbReference>
<evidence type="ECO:0000313" key="6">
    <source>
        <dbReference type="Proteomes" id="UP000295151"/>
    </source>
</evidence>
<evidence type="ECO:0000256" key="3">
    <source>
        <dbReference type="PROSITE-ProRule" id="PRU00221"/>
    </source>
</evidence>
<dbReference type="SUPFAM" id="SSF50978">
    <property type="entry name" value="WD40 repeat-like"/>
    <property type="match status" value="2"/>
</dbReference>
<dbReference type="Pfam" id="PF24883">
    <property type="entry name" value="NPHP3_N"/>
    <property type="match status" value="1"/>
</dbReference>
<dbReference type="EMBL" id="SOCE01000002">
    <property type="protein sequence ID" value="TDU83994.1"/>
    <property type="molecule type" value="Genomic_DNA"/>
</dbReference>
<keyword evidence="2" id="KW-0677">Repeat</keyword>
<proteinExistence type="predicted"/>
<feature type="domain" description="AAA+ ATPase" evidence="4">
    <location>
        <begin position="286"/>
        <end position="459"/>
    </location>
</feature>
<dbReference type="SUPFAM" id="SSF50974">
    <property type="entry name" value="Nitrous oxide reductase, N-terminal domain"/>
    <property type="match status" value="1"/>
</dbReference>
<dbReference type="InterPro" id="IPR003593">
    <property type="entry name" value="AAA+_ATPase"/>
</dbReference>
<dbReference type="Proteomes" id="UP000295151">
    <property type="component" value="Unassembled WGS sequence"/>
</dbReference>
<evidence type="ECO:0000256" key="1">
    <source>
        <dbReference type="ARBA" id="ARBA00022574"/>
    </source>
</evidence>
<keyword evidence="1 3" id="KW-0853">WD repeat</keyword>
<sequence>MSDGNALEVWSIGIGKYRDKSLERLAVTKEIRKIVKALADFGAVDVPWAAPMRERTSDAVHDRLKGWSRSGGSQSVVCWIGHGFTTEEQSVLAHAGSSAGSFAGCFTPQQLVEYIIDKEDESDDDQWILFVVDACGSATFIQELNYRVDQAAGPRRLLLLGTSGPGAATLGRLSRTLKAILEDTFAVDQSISLWDLCGELRRMLPDSEIVPKSIHDAFLVRRAPVLAGTTVDNLGRLKAVLAKLTDDERQHFVVKARGSELGDEAWYYQERPAESRAVLNWLMHTDSGLLAVTGPPGSGKSALLGQLAIRSQPNTRNLLATADLLLAVPADQRPPDNCFDVVVHLTGLTSDDLVSRIAHSLDLEPPVARLDDRIAWLLSGLKTRAPLTLLLDALDEAVDPLGMARTLLLPISRLSRIRLIIGTRPSTWMTDLSSASEGRDLLDALETSLDATVVVRRDPQAIARYVARRLADTVTSGQISADNSTVVSAAIAIGLERQEFLFARLLIAELRSAPATLTENAIDELLRLDHRQLFARALDRISATHRSAEPLLRALAMSRGRGLPIRDGIWAVMGTALSADAIVDDADVHRLLDAAAPYISVHREHQQTVYRFAHRTFEEYFASDSSVVERANAALTRGLLGSLRQSAEGTSNPYLVYHLSGHASAGGPDGWYELAVNNDVLDRLDSPTLLADALRSPITHLPPLIRAIVSAQHLLNTAGVGDRRGIIQLALARHRDRTSSLPALRGRWSVRWAELVQQQTLVTLTGHVKPITCITCIGHSGHHLVASGSSDGTVRLWNPLTAAPVGDPLLSKGTAVTAITTTMIRGQQLLLWGDKAGELHRWTEAAGVHLLARHDKPVTALAVVARSSERPLLASGHQDGAVRIHDIETGALLTSSRMAGPVRILVAWPEHALSIGTNDGVLWQWDDPLTTNQPTRSVRGHQRGIRAGAVLDDLDGSAQLLTTDNDGRVVHWGAPNAEPIELINQEYGVRAVAGAPDGTLRFATGDNSGTVSFWDGVGNKIAPSLTVHRGRVMAVDLVAPAKGRLLVVSGGEDATLRIWEPEPDAADDRADRSVRTLAEVRGSCPPRLVVHRNNGVELKDANGNNAPGFSIQNEIRSAHTSLAWSDPGGRVHVVTGTNQQTGAVEEYVDQQVRVVRVRGVALTTYVSDAGRTVLVSAGLDDLVQFVDLETLIPVRGPLRAPGNPIGTMTSLPGDDGVRLVTSGRRAPALLWNPAVADGAPTTMSGVPAATCLLAGRFTTAAQPVLAFATSDRTVRLWDPVASATFGDPLALEAQVAAMTTFESDGRIKLVAAARTGDIHVWDPRSGTPPQRLRTGLHVRAVAQAGDHGLAVAGHDGLAVLDLG</sequence>
<organism evidence="5 6">
    <name type="scientific">Kribbella voronezhensis</name>
    <dbReference type="NCBI Taxonomy" id="2512212"/>
    <lineage>
        <taxon>Bacteria</taxon>
        <taxon>Bacillati</taxon>
        <taxon>Actinomycetota</taxon>
        <taxon>Actinomycetes</taxon>
        <taxon>Propionibacteriales</taxon>
        <taxon>Kribbellaceae</taxon>
        <taxon>Kribbella</taxon>
    </lineage>
</organism>
<dbReference type="SUPFAM" id="SSF52540">
    <property type="entry name" value="P-loop containing nucleoside triphosphate hydrolases"/>
    <property type="match status" value="1"/>
</dbReference>